<dbReference type="PRINTS" id="PR00625">
    <property type="entry name" value="JDOMAIN"/>
</dbReference>
<dbReference type="SUPFAM" id="SSF46565">
    <property type="entry name" value="Chaperone J-domain"/>
    <property type="match status" value="1"/>
</dbReference>
<feature type="region of interest" description="Disordered" evidence="1">
    <location>
        <begin position="311"/>
        <end position="384"/>
    </location>
</feature>
<dbReference type="PROSITE" id="PS50076">
    <property type="entry name" value="DNAJ_2"/>
    <property type="match status" value="1"/>
</dbReference>
<organism evidence="3 4">
    <name type="scientific">Dunaliella salina</name>
    <name type="common">Green alga</name>
    <name type="synonym">Protococcus salinus</name>
    <dbReference type="NCBI Taxonomy" id="3046"/>
    <lineage>
        <taxon>Eukaryota</taxon>
        <taxon>Viridiplantae</taxon>
        <taxon>Chlorophyta</taxon>
        <taxon>core chlorophytes</taxon>
        <taxon>Chlorophyceae</taxon>
        <taxon>CS clade</taxon>
        <taxon>Chlamydomonadales</taxon>
        <taxon>Dunaliellaceae</taxon>
        <taxon>Dunaliella</taxon>
    </lineage>
</organism>
<dbReference type="InterPro" id="IPR001623">
    <property type="entry name" value="DnaJ_domain"/>
</dbReference>
<dbReference type="EMBL" id="MU069730">
    <property type="protein sequence ID" value="KAF5834935.1"/>
    <property type="molecule type" value="Genomic_DNA"/>
</dbReference>
<feature type="region of interest" description="Disordered" evidence="1">
    <location>
        <begin position="183"/>
        <end position="286"/>
    </location>
</feature>
<dbReference type="Gene3D" id="1.10.287.110">
    <property type="entry name" value="DnaJ domain"/>
    <property type="match status" value="1"/>
</dbReference>
<feature type="compositionally biased region" description="Low complexity" evidence="1">
    <location>
        <begin position="353"/>
        <end position="362"/>
    </location>
</feature>
<dbReference type="InterPro" id="IPR036869">
    <property type="entry name" value="J_dom_sf"/>
</dbReference>
<gene>
    <name evidence="3" type="ORF">DUNSADRAFT_8123</name>
</gene>
<evidence type="ECO:0000313" key="3">
    <source>
        <dbReference type="EMBL" id="KAF5834935.1"/>
    </source>
</evidence>
<feature type="compositionally biased region" description="Low complexity" evidence="1">
    <location>
        <begin position="313"/>
        <end position="332"/>
    </location>
</feature>
<protein>
    <recommendedName>
        <fullName evidence="2">J domain-containing protein</fullName>
    </recommendedName>
</protein>
<feature type="compositionally biased region" description="Low complexity" evidence="1">
    <location>
        <begin position="228"/>
        <end position="247"/>
    </location>
</feature>
<dbReference type="Proteomes" id="UP000815325">
    <property type="component" value="Unassembled WGS sequence"/>
</dbReference>
<dbReference type="Pfam" id="PF00226">
    <property type="entry name" value="DnaJ"/>
    <property type="match status" value="1"/>
</dbReference>
<name>A0ABQ7GJY8_DUNSA</name>
<evidence type="ECO:0000256" key="1">
    <source>
        <dbReference type="SAM" id="MobiDB-lite"/>
    </source>
</evidence>
<evidence type="ECO:0000259" key="2">
    <source>
        <dbReference type="PROSITE" id="PS50076"/>
    </source>
</evidence>
<feature type="compositionally biased region" description="Basic and acidic residues" evidence="1">
    <location>
        <begin position="339"/>
        <end position="352"/>
    </location>
</feature>
<proteinExistence type="predicted"/>
<feature type="domain" description="J" evidence="2">
    <location>
        <begin position="65"/>
        <end position="133"/>
    </location>
</feature>
<keyword evidence="4" id="KW-1185">Reference proteome</keyword>
<comment type="caution">
    <text evidence="3">The sequence shown here is derived from an EMBL/GenBank/DDBJ whole genome shotgun (WGS) entry which is preliminary data.</text>
</comment>
<dbReference type="PANTHER" id="PTHR45432">
    <property type="entry name" value="CHAPERONE PROTEIN DNAJ 11, CHLOROPLASTIC-LIKE"/>
    <property type="match status" value="1"/>
</dbReference>
<feature type="compositionally biased region" description="Polar residues" evidence="1">
    <location>
        <begin position="216"/>
        <end position="227"/>
    </location>
</feature>
<feature type="compositionally biased region" description="Basic and acidic residues" evidence="1">
    <location>
        <begin position="268"/>
        <end position="279"/>
    </location>
</feature>
<accession>A0ABQ7GJY8</accession>
<reference evidence="3" key="1">
    <citation type="submission" date="2017-08" db="EMBL/GenBank/DDBJ databases">
        <authorList>
            <person name="Polle J.E."/>
            <person name="Barry K."/>
            <person name="Cushman J."/>
            <person name="Schmutz J."/>
            <person name="Tran D."/>
            <person name="Hathwaick L.T."/>
            <person name="Yim W.C."/>
            <person name="Jenkins J."/>
            <person name="Mckie-Krisberg Z.M."/>
            <person name="Prochnik S."/>
            <person name="Lindquist E."/>
            <person name="Dockter R.B."/>
            <person name="Adam C."/>
            <person name="Molina H."/>
            <person name="Bunkerborg J."/>
            <person name="Jin E."/>
            <person name="Buchheim M."/>
            <person name="Magnuson J."/>
        </authorList>
    </citation>
    <scope>NUCLEOTIDE SEQUENCE</scope>
    <source>
        <strain evidence="3">CCAP 19/18</strain>
    </source>
</reference>
<sequence>MQAGYGSLQAASKLSRQYSITLGGKPSNQLAGHHVHYPAFKPANVHLSFRLYAARKETGSVKGESLYDVLRVSSAASLEQIKHAYRQIARKSHPDLFQPGPEQLEAEARLRKVNNAYEVLSDAAQRAEYDVRWKFAQEATSAYASTTRPGAEDPAKAAHFAAQMAAAQEALARAAQARTLARTARRQAEALRKRTRDVSVPQRQPSAQPKGRQQQHETSFPTNTRPPNGSSSRSSSNSSSKESNMHSGRTGSPDDHHGSNSGDAQITDSKEQRKRERQAARVARRQATEARARAQWAEFRAEGLQDRVWQALEQQQQQQQQQRQQRQQQEEQVAGHGLTHAEQRRQKREAARRAAAAAAAAARRGRAQGWQWPGRDVEEEEEIE</sequence>
<evidence type="ECO:0000313" key="4">
    <source>
        <dbReference type="Proteomes" id="UP000815325"/>
    </source>
</evidence>
<dbReference type="SMART" id="SM00271">
    <property type="entry name" value="DnaJ"/>
    <property type="match status" value="1"/>
</dbReference>
<dbReference type="PANTHER" id="PTHR45432:SF2">
    <property type="entry name" value="CHAPERONE PROTEIN DNAJ 11, CHLOROPLASTIC"/>
    <property type="match status" value="1"/>
</dbReference>
<dbReference type="CDD" id="cd06257">
    <property type="entry name" value="DnaJ"/>
    <property type="match status" value="1"/>
</dbReference>